<keyword evidence="3" id="KW-1185">Reference proteome</keyword>
<dbReference type="Pfam" id="PF00583">
    <property type="entry name" value="Acetyltransf_1"/>
    <property type="match status" value="1"/>
</dbReference>
<dbReference type="InterPro" id="IPR000182">
    <property type="entry name" value="GNAT_dom"/>
</dbReference>
<reference evidence="2 3" key="1">
    <citation type="submission" date="2023-03" db="EMBL/GenBank/DDBJ databases">
        <title>Draft genome sequence of the bacteria which degrade cell wall of Tricholomamatutake.</title>
        <authorList>
            <person name="Konishi Y."/>
            <person name="Fukuta Y."/>
            <person name="Shirasaka N."/>
        </authorList>
    </citation>
    <scope>NUCLEOTIDE SEQUENCE [LARGE SCALE GENOMIC DNA]</scope>
    <source>
        <strain evidence="3">mu1</strain>
    </source>
</reference>
<dbReference type="InterPro" id="IPR050276">
    <property type="entry name" value="MshD_Acetyltransferase"/>
</dbReference>
<organism evidence="2 3">
    <name type="scientific">Paenibacillus glycanilyticus</name>
    <dbReference type="NCBI Taxonomy" id="126569"/>
    <lineage>
        <taxon>Bacteria</taxon>
        <taxon>Bacillati</taxon>
        <taxon>Bacillota</taxon>
        <taxon>Bacilli</taxon>
        <taxon>Bacillales</taxon>
        <taxon>Paenibacillaceae</taxon>
        <taxon>Paenibacillus</taxon>
    </lineage>
</organism>
<dbReference type="RefSeq" id="WP_434481634.1">
    <property type="nucleotide sequence ID" value="NZ_BSSQ01000006.1"/>
</dbReference>
<dbReference type="PANTHER" id="PTHR43617:SF22">
    <property type="entry name" value="L-AMINO ACID N-ACETYLTRANSFERASE AAAT"/>
    <property type="match status" value="1"/>
</dbReference>
<comment type="caution">
    <text evidence="2">The sequence shown here is derived from an EMBL/GenBank/DDBJ whole genome shotgun (WGS) entry which is preliminary data.</text>
</comment>
<dbReference type="PROSITE" id="PS51186">
    <property type="entry name" value="GNAT"/>
    <property type="match status" value="1"/>
</dbReference>
<dbReference type="SUPFAM" id="SSF55729">
    <property type="entry name" value="Acyl-CoA N-acyltransferases (Nat)"/>
    <property type="match status" value="1"/>
</dbReference>
<dbReference type="EMBL" id="BSSQ01000006">
    <property type="protein sequence ID" value="GLX67314.1"/>
    <property type="molecule type" value="Genomic_DNA"/>
</dbReference>
<dbReference type="Gene3D" id="3.40.630.30">
    <property type="match status" value="1"/>
</dbReference>
<feature type="domain" description="N-acetyltransferase" evidence="1">
    <location>
        <begin position="4"/>
        <end position="177"/>
    </location>
</feature>
<sequence>MNPIEITPFTPADLDSAYHLFKRSIPDTFEKEGLTAAFTDEIQQEVDGKKQMLHDAIVDEASVRFLVARMDGNVIGAISIGPCKEDVIRCTEGKLSNILELGSLYVMPEYQGQGIGSALIHEMITSLAERGIEHFCLDSGYRNAQMRWLRKFGKPYVTVQDYWGPDLPHMVWHCNVADYLR</sequence>
<evidence type="ECO:0000313" key="2">
    <source>
        <dbReference type="EMBL" id="GLX67314.1"/>
    </source>
</evidence>
<evidence type="ECO:0000259" key="1">
    <source>
        <dbReference type="PROSITE" id="PS51186"/>
    </source>
</evidence>
<accession>A0ABQ6G8M6</accession>
<proteinExistence type="predicted"/>
<dbReference type="InterPro" id="IPR016181">
    <property type="entry name" value="Acyl_CoA_acyltransferase"/>
</dbReference>
<dbReference type="Proteomes" id="UP001157114">
    <property type="component" value="Unassembled WGS sequence"/>
</dbReference>
<evidence type="ECO:0000313" key="3">
    <source>
        <dbReference type="Proteomes" id="UP001157114"/>
    </source>
</evidence>
<protein>
    <submittedName>
        <fullName evidence="2">N-acetyltransferase</fullName>
    </submittedName>
</protein>
<gene>
    <name evidence="2" type="ORF">MU1_16590</name>
</gene>
<dbReference type="PANTHER" id="PTHR43617">
    <property type="entry name" value="L-AMINO ACID N-ACETYLTRANSFERASE"/>
    <property type="match status" value="1"/>
</dbReference>
<name>A0ABQ6G8M6_9BACL</name>
<dbReference type="CDD" id="cd04301">
    <property type="entry name" value="NAT_SF"/>
    <property type="match status" value="1"/>
</dbReference>